<dbReference type="EMBL" id="JAIXMP010000018">
    <property type="protein sequence ID" value="KAI9258786.1"/>
    <property type="molecule type" value="Genomic_DNA"/>
</dbReference>
<protein>
    <submittedName>
        <fullName evidence="1">Uncharacterized protein</fullName>
    </submittedName>
</protein>
<evidence type="ECO:0000313" key="1">
    <source>
        <dbReference type="EMBL" id="KAI9258786.1"/>
    </source>
</evidence>
<reference evidence="1" key="1">
    <citation type="journal article" date="2022" name="IScience">
        <title>Evolution of zygomycete secretomes and the origins of terrestrial fungal ecologies.</title>
        <authorList>
            <person name="Chang Y."/>
            <person name="Wang Y."/>
            <person name="Mondo S."/>
            <person name="Ahrendt S."/>
            <person name="Andreopoulos W."/>
            <person name="Barry K."/>
            <person name="Beard J."/>
            <person name="Benny G.L."/>
            <person name="Blankenship S."/>
            <person name="Bonito G."/>
            <person name="Cuomo C."/>
            <person name="Desiro A."/>
            <person name="Gervers K.A."/>
            <person name="Hundley H."/>
            <person name="Kuo A."/>
            <person name="LaButti K."/>
            <person name="Lang B.F."/>
            <person name="Lipzen A."/>
            <person name="O'Donnell K."/>
            <person name="Pangilinan J."/>
            <person name="Reynolds N."/>
            <person name="Sandor L."/>
            <person name="Smith M.E."/>
            <person name="Tsang A."/>
            <person name="Grigoriev I.V."/>
            <person name="Stajich J.E."/>
            <person name="Spatafora J.W."/>
        </authorList>
    </citation>
    <scope>NUCLEOTIDE SEQUENCE</scope>
    <source>
        <strain evidence="1">RSA 2281</strain>
    </source>
</reference>
<dbReference type="Proteomes" id="UP001209540">
    <property type="component" value="Unassembled WGS sequence"/>
</dbReference>
<sequence>MSLVSGTAILALEKFPKPPLTIDTDPSPCCWCFSMTSLVFVLGLRLHNRLNIPRQKTDDPISSFINKLPKSKPTSPFKILQLQNKWPKLCQLLAELDYYQHPTSSMQQYLDPEPGKALLRWIEPPPPPEPDQLSEL</sequence>
<accession>A0AAD5PE49</accession>
<organism evidence="1 2">
    <name type="scientific">Phascolomyces articulosus</name>
    <dbReference type="NCBI Taxonomy" id="60185"/>
    <lineage>
        <taxon>Eukaryota</taxon>
        <taxon>Fungi</taxon>
        <taxon>Fungi incertae sedis</taxon>
        <taxon>Mucoromycota</taxon>
        <taxon>Mucoromycotina</taxon>
        <taxon>Mucoromycetes</taxon>
        <taxon>Mucorales</taxon>
        <taxon>Lichtheimiaceae</taxon>
        <taxon>Phascolomyces</taxon>
    </lineage>
</organism>
<gene>
    <name evidence="1" type="ORF">BDA99DRAFT_606045</name>
</gene>
<reference evidence="1" key="2">
    <citation type="submission" date="2023-02" db="EMBL/GenBank/DDBJ databases">
        <authorList>
            <consortium name="DOE Joint Genome Institute"/>
            <person name="Mondo S.J."/>
            <person name="Chang Y."/>
            <person name="Wang Y."/>
            <person name="Ahrendt S."/>
            <person name="Andreopoulos W."/>
            <person name="Barry K."/>
            <person name="Beard J."/>
            <person name="Benny G.L."/>
            <person name="Blankenship S."/>
            <person name="Bonito G."/>
            <person name="Cuomo C."/>
            <person name="Desiro A."/>
            <person name="Gervers K.A."/>
            <person name="Hundley H."/>
            <person name="Kuo A."/>
            <person name="LaButti K."/>
            <person name="Lang B.F."/>
            <person name="Lipzen A."/>
            <person name="O'Donnell K."/>
            <person name="Pangilinan J."/>
            <person name="Reynolds N."/>
            <person name="Sandor L."/>
            <person name="Smith M.W."/>
            <person name="Tsang A."/>
            <person name="Grigoriev I.V."/>
            <person name="Stajich J.E."/>
            <person name="Spatafora J.W."/>
        </authorList>
    </citation>
    <scope>NUCLEOTIDE SEQUENCE</scope>
    <source>
        <strain evidence="1">RSA 2281</strain>
    </source>
</reference>
<proteinExistence type="predicted"/>
<dbReference type="AlphaFoldDB" id="A0AAD5PE49"/>
<keyword evidence="2" id="KW-1185">Reference proteome</keyword>
<evidence type="ECO:0000313" key="2">
    <source>
        <dbReference type="Proteomes" id="UP001209540"/>
    </source>
</evidence>
<comment type="caution">
    <text evidence="1">The sequence shown here is derived from an EMBL/GenBank/DDBJ whole genome shotgun (WGS) entry which is preliminary data.</text>
</comment>
<name>A0AAD5PE49_9FUNG</name>